<dbReference type="Proteomes" id="UP001054837">
    <property type="component" value="Unassembled WGS sequence"/>
</dbReference>
<proteinExistence type="predicted"/>
<dbReference type="EMBL" id="BPLQ01001512">
    <property type="protein sequence ID" value="GIX82404.1"/>
    <property type="molecule type" value="Genomic_DNA"/>
</dbReference>
<organism evidence="1 2">
    <name type="scientific">Caerostris darwini</name>
    <dbReference type="NCBI Taxonomy" id="1538125"/>
    <lineage>
        <taxon>Eukaryota</taxon>
        <taxon>Metazoa</taxon>
        <taxon>Ecdysozoa</taxon>
        <taxon>Arthropoda</taxon>
        <taxon>Chelicerata</taxon>
        <taxon>Arachnida</taxon>
        <taxon>Araneae</taxon>
        <taxon>Araneomorphae</taxon>
        <taxon>Entelegynae</taxon>
        <taxon>Araneoidea</taxon>
        <taxon>Araneidae</taxon>
        <taxon>Caerostris</taxon>
    </lineage>
</organism>
<evidence type="ECO:0000313" key="1">
    <source>
        <dbReference type="EMBL" id="GIX82404.1"/>
    </source>
</evidence>
<sequence>MGGERAHPENSLPSLLLCPPIFASPNVSLLKRSFLGKDLIRKRCERFVLDWPCLNRPAVSPKVLLSVLQGDIFGPSSVVSAQRTNGTTRFFRLRLRRVFHHGYYSPG</sequence>
<protein>
    <submittedName>
        <fullName evidence="1">Uncharacterized protein</fullName>
    </submittedName>
</protein>
<comment type="caution">
    <text evidence="1">The sequence shown here is derived from an EMBL/GenBank/DDBJ whole genome shotgun (WGS) entry which is preliminary data.</text>
</comment>
<reference evidence="1 2" key="1">
    <citation type="submission" date="2021-06" db="EMBL/GenBank/DDBJ databases">
        <title>Caerostris darwini draft genome.</title>
        <authorList>
            <person name="Kono N."/>
            <person name="Arakawa K."/>
        </authorList>
    </citation>
    <scope>NUCLEOTIDE SEQUENCE [LARGE SCALE GENOMIC DNA]</scope>
</reference>
<gene>
    <name evidence="1" type="ORF">CDAR_281101</name>
</gene>
<accession>A0AAV4NC48</accession>
<dbReference type="AlphaFoldDB" id="A0AAV4NC48"/>
<name>A0AAV4NC48_9ARAC</name>
<evidence type="ECO:0000313" key="2">
    <source>
        <dbReference type="Proteomes" id="UP001054837"/>
    </source>
</evidence>
<keyword evidence="2" id="KW-1185">Reference proteome</keyword>